<keyword evidence="9 10" id="KW-0472">Membrane</keyword>
<evidence type="ECO:0000256" key="2">
    <source>
        <dbReference type="ARBA" id="ARBA00012438"/>
    </source>
</evidence>
<dbReference type="GO" id="GO:0007234">
    <property type="term" value="P:osmosensory signaling via phosphorelay pathway"/>
    <property type="evidence" value="ECO:0007669"/>
    <property type="project" value="TreeGrafter"/>
</dbReference>
<dbReference type="FunFam" id="1.10.287.130:FF:000001">
    <property type="entry name" value="Two-component sensor histidine kinase"/>
    <property type="match status" value="1"/>
</dbReference>
<dbReference type="CDD" id="cd06225">
    <property type="entry name" value="HAMP"/>
    <property type="match status" value="1"/>
</dbReference>
<evidence type="ECO:0000259" key="11">
    <source>
        <dbReference type="PROSITE" id="PS50109"/>
    </source>
</evidence>
<dbReference type="CDD" id="cd00082">
    <property type="entry name" value="HisKA"/>
    <property type="match status" value="1"/>
</dbReference>
<name>A0A3B0T339_9ZZZZ</name>
<evidence type="ECO:0000256" key="6">
    <source>
        <dbReference type="ARBA" id="ARBA00022777"/>
    </source>
</evidence>
<keyword evidence="10" id="KW-1133">Transmembrane helix</keyword>
<keyword evidence="10" id="KW-0812">Transmembrane</keyword>
<evidence type="ECO:0000256" key="9">
    <source>
        <dbReference type="ARBA" id="ARBA00023136"/>
    </source>
</evidence>
<protein>
    <recommendedName>
        <fullName evidence="2">histidine kinase</fullName>
        <ecNumber evidence="2">2.7.13.3</ecNumber>
    </recommendedName>
</protein>
<feature type="domain" description="HAMP" evidence="12">
    <location>
        <begin position="176"/>
        <end position="228"/>
    </location>
</feature>
<evidence type="ECO:0000256" key="3">
    <source>
        <dbReference type="ARBA" id="ARBA00022553"/>
    </source>
</evidence>
<dbReference type="EC" id="2.7.13.3" evidence="2"/>
<dbReference type="Gene3D" id="6.10.340.10">
    <property type="match status" value="1"/>
</dbReference>
<dbReference type="PROSITE" id="PS50885">
    <property type="entry name" value="HAMP"/>
    <property type="match status" value="1"/>
</dbReference>
<dbReference type="InterPro" id="IPR050351">
    <property type="entry name" value="BphY/WalK/GraS-like"/>
</dbReference>
<dbReference type="Pfam" id="PF02518">
    <property type="entry name" value="HATPase_c"/>
    <property type="match status" value="1"/>
</dbReference>
<keyword evidence="3" id="KW-0597">Phosphoprotein</keyword>
<dbReference type="SUPFAM" id="SSF47384">
    <property type="entry name" value="Homodimeric domain of signal transducing histidine kinase"/>
    <property type="match status" value="1"/>
</dbReference>
<proteinExistence type="predicted"/>
<evidence type="ECO:0000259" key="12">
    <source>
        <dbReference type="PROSITE" id="PS50885"/>
    </source>
</evidence>
<keyword evidence="8" id="KW-0902">Two-component regulatory system</keyword>
<gene>
    <name evidence="13" type="ORF">MNBD_ACTINO02-1102</name>
</gene>
<dbReference type="GO" id="GO:0005524">
    <property type="term" value="F:ATP binding"/>
    <property type="evidence" value="ECO:0007669"/>
    <property type="project" value="UniProtKB-KW"/>
</dbReference>
<dbReference type="SUPFAM" id="SSF158472">
    <property type="entry name" value="HAMP domain-like"/>
    <property type="match status" value="1"/>
</dbReference>
<dbReference type="InterPro" id="IPR003594">
    <property type="entry name" value="HATPase_dom"/>
</dbReference>
<dbReference type="InterPro" id="IPR003661">
    <property type="entry name" value="HisK_dim/P_dom"/>
</dbReference>
<evidence type="ECO:0000313" key="13">
    <source>
        <dbReference type="EMBL" id="VAW07747.1"/>
    </source>
</evidence>
<dbReference type="FunFam" id="3.30.565.10:FF:000006">
    <property type="entry name" value="Sensor histidine kinase WalK"/>
    <property type="match status" value="1"/>
</dbReference>
<evidence type="ECO:0000256" key="8">
    <source>
        <dbReference type="ARBA" id="ARBA00023012"/>
    </source>
</evidence>
<comment type="catalytic activity">
    <reaction evidence="1">
        <text>ATP + protein L-histidine = ADP + protein N-phospho-L-histidine.</text>
        <dbReference type="EC" id="2.7.13.3"/>
    </reaction>
</comment>
<keyword evidence="7" id="KW-0067">ATP-binding</keyword>
<evidence type="ECO:0000256" key="4">
    <source>
        <dbReference type="ARBA" id="ARBA00022679"/>
    </source>
</evidence>
<dbReference type="SMART" id="SM00387">
    <property type="entry name" value="HATPase_c"/>
    <property type="match status" value="1"/>
</dbReference>
<keyword evidence="5" id="KW-0547">Nucleotide-binding</keyword>
<feature type="transmembrane region" description="Helical" evidence="10">
    <location>
        <begin position="156"/>
        <end position="174"/>
    </location>
</feature>
<dbReference type="SMART" id="SM00304">
    <property type="entry name" value="HAMP"/>
    <property type="match status" value="1"/>
</dbReference>
<feature type="domain" description="Histidine kinase" evidence="11">
    <location>
        <begin position="236"/>
        <end position="453"/>
    </location>
</feature>
<dbReference type="Pfam" id="PF00672">
    <property type="entry name" value="HAMP"/>
    <property type="match status" value="1"/>
</dbReference>
<dbReference type="CDD" id="cd00075">
    <property type="entry name" value="HATPase"/>
    <property type="match status" value="1"/>
</dbReference>
<dbReference type="GO" id="GO:0016020">
    <property type="term" value="C:membrane"/>
    <property type="evidence" value="ECO:0007669"/>
    <property type="project" value="InterPro"/>
</dbReference>
<dbReference type="InterPro" id="IPR036097">
    <property type="entry name" value="HisK_dim/P_sf"/>
</dbReference>
<dbReference type="InterPro" id="IPR036890">
    <property type="entry name" value="HATPase_C_sf"/>
</dbReference>
<dbReference type="InterPro" id="IPR004358">
    <property type="entry name" value="Sig_transdc_His_kin-like_C"/>
</dbReference>
<evidence type="ECO:0000256" key="5">
    <source>
        <dbReference type="ARBA" id="ARBA00022741"/>
    </source>
</evidence>
<dbReference type="Gene3D" id="1.10.287.130">
    <property type="match status" value="1"/>
</dbReference>
<organism evidence="13">
    <name type="scientific">hydrothermal vent metagenome</name>
    <dbReference type="NCBI Taxonomy" id="652676"/>
    <lineage>
        <taxon>unclassified sequences</taxon>
        <taxon>metagenomes</taxon>
        <taxon>ecological metagenomes</taxon>
    </lineage>
</organism>
<dbReference type="SUPFAM" id="SSF55874">
    <property type="entry name" value="ATPase domain of HSP90 chaperone/DNA topoisomerase II/histidine kinase"/>
    <property type="match status" value="1"/>
</dbReference>
<dbReference type="InterPro" id="IPR005467">
    <property type="entry name" value="His_kinase_dom"/>
</dbReference>
<dbReference type="PANTHER" id="PTHR42878">
    <property type="entry name" value="TWO-COMPONENT HISTIDINE KINASE"/>
    <property type="match status" value="1"/>
</dbReference>
<reference evidence="13" key="1">
    <citation type="submission" date="2018-06" db="EMBL/GenBank/DDBJ databases">
        <authorList>
            <person name="Zhirakovskaya E."/>
        </authorList>
    </citation>
    <scope>NUCLEOTIDE SEQUENCE</scope>
</reference>
<dbReference type="PRINTS" id="PR00344">
    <property type="entry name" value="BCTRLSENSOR"/>
</dbReference>
<evidence type="ECO:0000256" key="10">
    <source>
        <dbReference type="SAM" id="Phobius"/>
    </source>
</evidence>
<dbReference type="GO" id="GO:0000156">
    <property type="term" value="F:phosphorelay response regulator activity"/>
    <property type="evidence" value="ECO:0007669"/>
    <property type="project" value="TreeGrafter"/>
</dbReference>
<dbReference type="Pfam" id="PF00512">
    <property type="entry name" value="HisKA"/>
    <property type="match status" value="1"/>
</dbReference>
<dbReference type="GO" id="GO:0000155">
    <property type="term" value="F:phosphorelay sensor kinase activity"/>
    <property type="evidence" value="ECO:0007669"/>
    <property type="project" value="InterPro"/>
</dbReference>
<dbReference type="EMBL" id="UOEK01000416">
    <property type="protein sequence ID" value="VAW07747.1"/>
    <property type="molecule type" value="Genomic_DNA"/>
</dbReference>
<keyword evidence="6" id="KW-0418">Kinase</keyword>
<dbReference type="InterPro" id="IPR003660">
    <property type="entry name" value="HAMP_dom"/>
</dbReference>
<dbReference type="AlphaFoldDB" id="A0A3B0T339"/>
<dbReference type="SMART" id="SM00388">
    <property type="entry name" value="HisKA"/>
    <property type="match status" value="1"/>
</dbReference>
<keyword evidence="4" id="KW-0808">Transferase</keyword>
<evidence type="ECO:0000256" key="1">
    <source>
        <dbReference type="ARBA" id="ARBA00000085"/>
    </source>
</evidence>
<evidence type="ECO:0000256" key="7">
    <source>
        <dbReference type="ARBA" id="ARBA00022840"/>
    </source>
</evidence>
<dbReference type="Gene3D" id="3.30.565.10">
    <property type="entry name" value="Histidine kinase-like ATPase, C-terminal domain"/>
    <property type="match status" value="1"/>
</dbReference>
<accession>A0A3B0T339</accession>
<dbReference type="GO" id="GO:0030295">
    <property type="term" value="F:protein kinase activator activity"/>
    <property type="evidence" value="ECO:0007669"/>
    <property type="project" value="TreeGrafter"/>
</dbReference>
<dbReference type="PROSITE" id="PS50109">
    <property type="entry name" value="HIS_KIN"/>
    <property type="match status" value="1"/>
</dbReference>
<sequence length="454" mass="49024">MRVRLLVGTLLVALLMLGVGGVAAVRIQQNVAADAQERLFAQANRIAQVIDRIDTEGGQLSRRQRNLIDEWRRIANYEYLEVGYLTPTGLRITTDNPQILPNVGKLDADRAVQIVKVDGEDVNVAIRIVDNSGQEIVIAIGSRAGVVDRELFNRPMVVATIVGLLAAIGLSLLVSQQLGKRIDALSDAAGAVAGGDFSARVEIGGADEVAKLARSFNDMAAELADAQRRERDFLMSVGHDLRTPLTTIRGYAEALDAGRVDEERMPRVASVLHAQTQRLARLIEDLMLLSRLEAREFSMRYEAVDLTAHVAEAVEVLASKAEPLDISVQPDLAQLPVGETDPDRISQIVGNLFDNALRYSPEGGTVRVSLRAANHNTVIISVADNGPGIDPEDLPHVFERLYVAQRYQAVRPEGSGLGLAIVAQLVDALGGTVNVESELGKGTTVHVTLPWQAG</sequence>
<dbReference type="PANTHER" id="PTHR42878:SF7">
    <property type="entry name" value="SENSOR HISTIDINE KINASE GLRK"/>
    <property type="match status" value="1"/>
</dbReference>